<comment type="caution">
    <text evidence="9">The sequence shown here is derived from an EMBL/GenBank/DDBJ whole genome shotgun (WGS) entry which is preliminary data.</text>
</comment>
<feature type="transmembrane region" description="Helical" evidence="8">
    <location>
        <begin position="132"/>
        <end position="154"/>
    </location>
</feature>
<reference evidence="9 10" key="1">
    <citation type="journal article" date="2024" name="Nat. Commun.">
        <title>Phylogenomics reveals the evolutionary origins of lichenization in chlorophyte algae.</title>
        <authorList>
            <person name="Puginier C."/>
            <person name="Libourel C."/>
            <person name="Otte J."/>
            <person name="Skaloud P."/>
            <person name="Haon M."/>
            <person name="Grisel S."/>
            <person name="Petersen M."/>
            <person name="Berrin J.G."/>
            <person name="Delaux P.M."/>
            <person name="Dal Grande F."/>
            <person name="Keller J."/>
        </authorList>
    </citation>
    <scope>NUCLEOTIDE SEQUENCE [LARGE SCALE GENOMIC DNA]</scope>
    <source>
        <strain evidence="9 10">SAG 2145</strain>
    </source>
</reference>
<dbReference type="Proteomes" id="UP001438707">
    <property type="component" value="Unassembled WGS sequence"/>
</dbReference>
<dbReference type="Pfam" id="PF02005">
    <property type="entry name" value="TRM"/>
    <property type="match status" value="1"/>
</dbReference>
<dbReference type="EMBL" id="JALJOS010000017">
    <property type="protein sequence ID" value="KAK9827780.1"/>
    <property type="molecule type" value="Genomic_DNA"/>
</dbReference>
<dbReference type="InterPro" id="IPR002905">
    <property type="entry name" value="Trm1"/>
</dbReference>
<evidence type="ECO:0000313" key="9">
    <source>
        <dbReference type="EMBL" id="KAK9827780.1"/>
    </source>
</evidence>
<dbReference type="Gene3D" id="3.30.56.70">
    <property type="entry name" value="N2,N2-dimethylguanosine tRNA methyltransferase, C-terminal domain"/>
    <property type="match status" value="1"/>
</dbReference>
<evidence type="ECO:0000256" key="3">
    <source>
        <dbReference type="ARBA" id="ARBA00022679"/>
    </source>
</evidence>
<keyword evidence="8" id="KW-0812">Transmembrane</keyword>
<evidence type="ECO:0000256" key="7">
    <source>
        <dbReference type="PROSITE-ProRule" id="PRU00958"/>
    </source>
</evidence>
<evidence type="ECO:0000256" key="1">
    <source>
        <dbReference type="ARBA" id="ARBA00022555"/>
    </source>
</evidence>
<dbReference type="InterPro" id="IPR042296">
    <property type="entry name" value="tRNA_met_Trm1_C"/>
</dbReference>
<keyword evidence="6 7" id="KW-0694">RNA-binding</keyword>
<dbReference type="SUPFAM" id="SSF53335">
    <property type="entry name" value="S-adenosyl-L-methionine-dependent methyltransferases"/>
    <property type="match status" value="1"/>
</dbReference>
<dbReference type="GO" id="GO:0160104">
    <property type="term" value="F:tRNA (guanine(26)-N2)-dimethyltransferase activity"/>
    <property type="evidence" value="ECO:0007669"/>
    <property type="project" value="UniProtKB-UniRule"/>
</dbReference>
<evidence type="ECO:0000256" key="8">
    <source>
        <dbReference type="SAM" id="Phobius"/>
    </source>
</evidence>
<keyword evidence="10" id="KW-1185">Reference proteome</keyword>
<evidence type="ECO:0000256" key="6">
    <source>
        <dbReference type="ARBA" id="ARBA00022884"/>
    </source>
</evidence>
<evidence type="ECO:0000256" key="5">
    <source>
        <dbReference type="ARBA" id="ARBA00022694"/>
    </source>
</evidence>
<comment type="similarity">
    <text evidence="7">Belongs to the class I-like SAM-binding methyltransferase superfamily. Trm1 family.</text>
</comment>
<keyword evidence="4 7" id="KW-0949">S-adenosyl-L-methionine</keyword>
<keyword evidence="8" id="KW-0472">Membrane</keyword>
<keyword evidence="5 7" id="KW-0819">tRNA processing</keyword>
<keyword evidence="3 7" id="KW-0808">Transferase</keyword>
<dbReference type="GO" id="GO:0000049">
    <property type="term" value="F:tRNA binding"/>
    <property type="evidence" value="ECO:0007669"/>
    <property type="project" value="UniProtKB-UniRule"/>
</dbReference>
<evidence type="ECO:0000256" key="4">
    <source>
        <dbReference type="ARBA" id="ARBA00022691"/>
    </source>
</evidence>
<organism evidence="9 10">
    <name type="scientific">Apatococcus lobatus</name>
    <dbReference type="NCBI Taxonomy" id="904363"/>
    <lineage>
        <taxon>Eukaryota</taxon>
        <taxon>Viridiplantae</taxon>
        <taxon>Chlorophyta</taxon>
        <taxon>core chlorophytes</taxon>
        <taxon>Trebouxiophyceae</taxon>
        <taxon>Chlorellales</taxon>
        <taxon>Chlorellaceae</taxon>
        <taxon>Apatococcus</taxon>
    </lineage>
</organism>
<keyword evidence="8" id="KW-1133">Transmembrane helix</keyword>
<dbReference type="Gene3D" id="3.40.50.150">
    <property type="entry name" value="Vaccinia Virus protein VP39"/>
    <property type="match status" value="1"/>
</dbReference>
<dbReference type="GO" id="GO:0002940">
    <property type="term" value="P:tRNA N2-guanine methylation"/>
    <property type="evidence" value="ECO:0007669"/>
    <property type="project" value="TreeGrafter"/>
</dbReference>
<gene>
    <name evidence="9" type="ORF">WJX74_001934</name>
</gene>
<dbReference type="PROSITE" id="PS51626">
    <property type="entry name" value="SAM_MT_TRM1"/>
    <property type="match status" value="1"/>
</dbReference>
<keyword evidence="1 7" id="KW-0820">tRNA-binding</keyword>
<dbReference type="InterPro" id="IPR029063">
    <property type="entry name" value="SAM-dependent_MTases_sf"/>
</dbReference>
<evidence type="ECO:0000313" key="10">
    <source>
        <dbReference type="Proteomes" id="UP001438707"/>
    </source>
</evidence>
<dbReference type="PANTHER" id="PTHR10631:SF9">
    <property type="entry name" value="TRNA (GUANINE(26)-N(2))-DIMETHYLTRANSFERASE"/>
    <property type="match status" value="1"/>
</dbReference>
<sequence>MRIQSFAEHLHSFGIRVGSSPRKFGLYGNADGSDVSAADAVSLHNSDSSLSDIEDAVSSEALPLHQHSPAHLIQSECYQEHLASKSQTHQDVLRTLRQLEAYKTLSKADPATFRRLWQQPLRQRKSTSANRAALAIEMLGSLVLSCLLLAAILLHLNQVCTAIVAAFNLLQIWAWADGTSLFGRMMGLWWEESTWKHAAPTHLVMMAGLADLFYTCSTLGLGGRRGLHCAAERGLAHEGGSAFYRPESAQARDLAVLAVRTQLKASGAQKFRVLDALAGSGIRTARYLQQISVTEVWSNDINPANREIMLANASASLQAQRLGDGNAINSSEIRLPGLKQHGIHLCAEAGTQSCLISSMDASKVLLSTSLAENFWDLVDVDSFGSQGELVGHTLGAVKLGGWVYLTSTDGLSAGGRTPMKALQTMGTFTQPTPNTSEIGLRMLIGAAAREAALRGFSIKPIFSLYAPHGPVFRSMLQVERQKASQASPMDHYKFLAYSRRTGSWMVLPWQDLCSSGDRSKWALNGPLWTGLLHDAAVVRGMQVEAAELGWTGPSFPGAPIKAGSQLPLEELLKIFLDETNSLLRPGFLKLDDVAKWGGLAGPPSRDAFISLLQSRGFEACKCHLDTRAVWSSATMQQALDAIKDGLKA</sequence>
<evidence type="ECO:0000256" key="2">
    <source>
        <dbReference type="ARBA" id="ARBA00022603"/>
    </source>
</evidence>
<dbReference type="PANTHER" id="PTHR10631">
    <property type="entry name" value="N 2 ,N 2 -DIMETHYLGUANOSINE TRNA METHYLTRANSFERASE"/>
    <property type="match status" value="1"/>
</dbReference>
<dbReference type="EC" id="2.1.1.216" evidence="7"/>
<proteinExistence type="inferred from homology"/>
<accession>A0AAW1R2J6</accession>
<protein>
    <recommendedName>
        <fullName evidence="7">tRNA (guanine(26)-N(2))-dimethyltransferase</fullName>
        <ecNumber evidence="7">2.1.1.216</ecNumber>
    </recommendedName>
</protein>
<name>A0AAW1R2J6_9CHLO</name>
<dbReference type="AlphaFoldDB" id="A0AAW1R2J6"/>
<comment type="catalytic activity">
    <reaction evidence="7">
        <text>guanosine(26) in tRNA + 2 S-adenosyl-L-methionine = N(2)-dimethylguanosine(26) in tRNA + 2 S-adenosyl-L-homocysteine + 2 H(+)</text>
        <dbReference type="Rhea" id="RHEA:43140"/>
        <dbReference type="Rhea" id="RHEA-COMP:10359"/>
        <dbReference type="Rhea" id="RHEA-COMP:10360"/>
        <dbReference type="ChEBI" id="CHEBI:15378"/>
        <dbReference type="ChEBI" id="CHEBI:57856"/>
        <dbReference type="ChEBI" id="CHEBI:59789"/>
        <dbReference type="ChEBI" id="CHEBI:74269"/>
        <dbReference type="ChEBI" id="CHEBI:74513"/>
        <dbReference type="EC" id="2.1.1.216"/>
    </reaction>
</comment>
<dbReference type="GO" id="GO:0005634">
    <property type="term" value="C:nucleus"/>
    <property type="evidence" value="ECO:0007669"/>
    <property type="project" value="TreeGrafter"/>
</dbReference>
<keyword evidence="2 7" id="KW-0489">Methyltransferase</keyword>